<comment type="caution">
    <text evidence="7">The sequence shown here is derived from an EMBL/GenBank/DDBJ whole genome shotgun (WGS) entry which is preliminary data.</text>
</comment>
<dbReference type="Proteomes" id="UP000540685">
    <property type="component" value="Unassembled WGS sequence"/>
</dbReference>
<dbReference type="PANTHER" id="PTHR24421">
    <property type="entry name" value="NITRATE/NITRITE SENSOR PROTEIN NARX-RELATED"/>
    <property type="match status" value="1"/>
</dbReference>
<evidence type="ECO:0000313" key="8">
    <source>
        <dbReference type="Proteomes" id="UP000540685"/>
    </source>
</evidence>
<gene>
    <name evidence="7" type="ORF">F4562_001467</name>
</gene>
<dbReference type="RefSeq" id="WP_311734088.1">
    <property type="nucleotide sequence ID" value="NZ_JACHMP010000001.1"/>
</dbReference>
<dbReference type="InterPro" id="IPR045975">
    <property type="entry name" value="DUF5931"/>
</dbReference>
<evidence type="ECO:0000256" key="1">
    <source>
        <dbReference type="ARBA" id="ARBA00022679"/>
    </source>
</evidence>
<evidence type="ECO:0000313" key="7">
    <source>
        <dbReference type="EMBL" id="MBB5818405.1"/>
    </source>
</evidence>
<dbReference type="Pfam" id="PF19354">
    <property type="entry name" value="DUF5931"/>
    <property type="match status" value="1"/>
</dbReference>
<evidence type="ECO:0000259" key="6">
    <source>
        <dbReference type="Pfam" id="PF19354"/>
    </source>
</evidence>
<dbReference type="GO" id="GO:0000160">
    <property type="term" value="P:phosphorelay signal transduction system"/>
    <property type="evidence" value="ECO:0007669"/>
    <property type="project" value="UniProtKB-KW"/>
</dbReference>
<feature type="transmembrane region" description="Helical" evidence="4">
    <location>
        <begin position="147"/>
        <end position="167"/>
    </location>
</feature>
<evidence type="ECO:0000256" key="2">
    <source>
        <dbReference type="ARBA" id="ARBA00022777"/>
    </source>
</evidence>
<dbReference type="EMBL" id="JACHMP010000001">
    <property type="protein sequence ID" value="MBB5818405.1"/>
    <property type="molecule type" value="Genomic_DNA"/>
</dbReference>
<sequence>MTGIEGPFWRAIAVFRVASLVYAVVLLARAGGYAHPATGWLVIGVMALWTAATVFAYSVTEFRGRPLLAADMLVTVGCLLATPFVQGPYQQGSLPITATWMGGAVLAWGVHGGRRLGALAALAVSLADLAARAAGASGPPGVEAVPINGVVLLFLAGVLVGHTARLAKKAEERMQQAVEMEAAGRERERLARGIHDSVLQVLSLVQRRGQEIGGEAAELGRLAGEQEAALRELVRLRPVEPAAGTADLRTLLQRYGSATVTVSVPATPLSLPAGAARELAAAVGAALDNVTRHCGPQAPAWVFAEGDDGTITVTVRDEGPGIAPGRLEQAAADGRLGVSQSIRGRVADLGGTVTMVSAPGRGTEIEMAVPAPESSDVPHQNP</sequence>
<keyword evidence="3" id="KW-0902">Two-component regulatory system</keyword>
<keyword evidence="4" id="KW-1133">Transmembrane helix</keyword>
<dbReference type="AlphaFoldDB" id="A0A7W9IDC6"/>
<keyword evidence="1" id="KW-0808">Transferase</keyword>
<evidence type="ECO:0000259" key="5">
    <source>
        <dbReference type="Pfam" id="PF02518"/>
    </source>
</evidence>
<keyword evidence="4" id="KW-0472">Membrane</keyword>
<feature type="domain" description="Histidine kinase/HSP90-like ATPase" evidence="5">
    <location>
        <begin position="276"/>
        <end position="372"/>
    </location>
</feature>
<dbReference type="InterPro" id="IPR003594">
    <property type="entry name" value="HATPase_dom"/>
</dbReference>
<feature type="transmembrane region" description="Helical" evidence="4">
    <location>
        <begin position="40"/>
        <end position="60"/>
    </location>
</feature>
<dbReference type="NCBIfam" id="NF047322">
    <property type="entry name" value="HK_morpho_MacS"/>
    <property type="match status" value="1"/>
</dbReference>
<protein>
    <submittedName>
        <fullName evidence="7">Signal transduction histidine kinase</fullName>
    </submittedName>
</protein>
<dbReference type="GO" id="GO:0016301">
    <property type="term" value="F:kinase activity"/>
    <property type="evidence" value="ECO:0007669"/>
    <property type="project" value="UniProtKB-KW"/>
</dbReference>
<feature type="domain" description="DUF5931" evidence="6">
    <location>
        <begin position="3"/>
        <end position="172"/>
    </location>
</feature>
<evidence type="ECO:0000256" key="4">
    <source>
        <dbReference type="SAM" id="Phobius"/>
    </source>
</evidence>
<dbReference type="SUPFAM" id="SSF55874">
    <property type="entry name" value="ATPase domain of HSP90 chaperone/DNA topoisomerase II/histidine kinase"/>
    <property type="match status" value="1"/>
</dbReference>
<feature type="transmembrane region" description="Helical" evidence="4">
    <location>
        <begin position="7"/>
        <end position="28"/>
    </location>
</feature>
<feature type="transmembrane region" description="Helical" evidence="4">
    <location>
        <begin position="67"/>
        <end position="86"/>
    </location>
</feature>
<keyword evidence="2 7" id="KW-0418">Kinase</keyword>
<dbReference type="Pfam" id="PF02518">
    <property type="entry name" value="HATPase_c"/>
    <property type="match status" value="1"/>
</dbReference>
<evidence type="ECO:0000256" key="3">
    <source>
        <dbReference type="ARBA" id="ARBA00023012"/>
    </source>
</evidence>
<organism evidence="7 8">
    <name type="scientific">Streptosporangium becharense</name>
    <dbReference type="NCBI Taxonomy" id="1816182"/>
    <lineage>
        <taxon>Bacteria</taxon>
        <taxon>Bacillati</taxon>
        <taxon>Actinomycetota</taxon>
        <taxon>Actinomycetes</taxon>
        <taxon>Streptosporangiales</taxon>
        <taxon>Streptosporangiaceae</taxon>
        <taxon>Streptosporangium</taxon>
    </lineage>
</organism>
<proteinExistence type="predicted"/>
<dbReference type="InterPro" id="IPR036890">
    <property type="entry name" value="HATPase_C_sf"/>
</dbReference>
<name>A0A7W9IDC6_9ACTN</name>
<keyword evidence="8" id="KW-1185">Reference proteome</keyword>
<accession>A0A7W9IDC6</accession>
<reference evidence="7 8" key="1">
    <citation type="submission" date="2020-08" db="EMBL/GenBank/DDBJ databases">
        <title>Sequencing the genomes of 1000 actinobacteria strains.</title>
        <authorList>
            <person name="Klenk H.-P."/>
        </authorList>
    </citation>
    <scope>NUCLEOTIDE SEQUENCE [LARGE SCALE GENOMIC DNA]</scope>
    <source>
        <strain evidence="7 8">DSM 46887</strain>
    </source>
</reference>
<dbReference type="PANTHER" id="PTHR24421:SF61">
    <property type="entry name" value="OXYGEN SENSOR HISTIDINE KINASE NREB"/>
    <property type="match status" value="1"/>
</dbReference>
<keyword evidence="4" id="KW-0812">Transmembrane</keyword>
<dbReference type="InterPro" id="IPR050482">
    <property type="entry name" value="Sensor_HK_TwoCompSys"/>
</dbReference>
<dbReference type="Gene3D" id="3.30.565.10">
    <property type="entry name" value="Histidine kinase-like ATPase, C-terminal domain"/>
    <property type="match status" value="1"/>
</dbReference>